<keyword evidence="6" id="KW-0539">Nucleus</keyword>
<gene>
    <name evidence="9" type="ORF">NE237_008207</name>
</gene>
<evidence type="ECO:0000259" key="8">
    <source>
        <dbReference type="PROSITE" id="PS51294"/>
    </source>
</evidence>
<accession>A0A9Q0KQJ4</accession>
<organism evidence="9 10">
    <name type="scientific">Protea cynaroides</name>
    <dbReference type="NCBI Taxonomy" id="273540"/>
    <lineage>
        <taxon>Eukaryota</taxon>
        <taxon>Viridiplantae</taxon>
        <taxon>Streptophyta</taxon>
        <taxon>Embryophyta</taxon>
        <taxon>Tracheophyta</taxon>
        <taxon>Spermatophyta</taxon>
        <taxon>Magnoliopsida</taxon>
        <taxon>Proteales</taxon>
        <taxon>Proteaceae</taxon>
        <taxon>Protea</taxon>
    </lineage>
</organism>
<dbReference type="SUPFAM" id="SSF46689">
    <property type="entry name" value="Homeodomain-like"/>
    <property type="match status" value="1"/>
</dbReference>
<keyword evidence="4" id="KW-0238">DNA-binding</keyword>
<feature type="domain" description="Myb-like" evidence="7">
    <location>
        <begin position="9"/>
        <end position="61"/>
    </location>
</feature>
<evidence type="ECO:0000259" key="7">
    <source>
        <dbReference type="PROSITE" id="PS50090"/>
    </source>
</evidence>
<dbReference type="OrthoDB" id="2143914at2759"/>
<comment type="subcellular location">
    <subcellularLocation>
        <location evidence="1">Nucleus</location>
    </subcellularLocation>
</comment>
<dbReference type="PROSITE" id="PS50090">
    <property type="entry name" value="MYB_LIKE"/>
    <property type="match status" value="1"/>
</dbReference>
<keyword evidence="2" id="KW-0677">Repeat</keyword>
<name>A0A9Q0KQJ4_9MAGN</name>
<reference evidence="9" key="1">
    <citation type="journal article" date="2023" name="Plant J.">
        <title>The genome of the king protea, Protea cynaroides.</title>
        <authorList>
            <person name="Chang J."/>
            <person name="Duong T.A."/>
            <person name="Schoeman C."/>
            <person name="Ma X."/>
            <person name="Roodt D."/>
            <person name="Barker N."/>
            <person name="Li Z."/>
            <person name="Van de Peer Y."/>
            <person name="Mizrachi E."/>
        </authorList>
    </citation>
    <scope>NUCLEOTIDE SEQUENCE</scope>
    <source>
        <tissue evidence="9">Young leaves</tissue>
    </source>
</reference>
<keyword evidence="3" id="KW-0805">Transcription regulation</keyword>
<protein>
    <submittedName>
        <fullName evidence="9">Uncharacterized protein</fullName>
    </submittedName>
</protein>
<dbReference type="InterPro" id="IPR017930">
    <property type="entry name" value="Myb_dom"/>
</dbReference>
<dbReference type="EMBL" id="JAMYWD010000004">
    <property type="protein sequence ID" value="KAJ4975033.1"/>
    <property type="molecule type" value="Genomic_DNA"/>
</dbReference>
<dbReference type="PANTHER" id="PTHR47994:SF5">
    <property type="entry name" value="F14D16.11-RELATED"/>
    <property type="match status" value="1"/>
</dbReference>
<proteinExistence type="predicted"/>
<feature type="domain" description="HTH myb-type" evidence="8">
    <location>
        <begin position="78"/>
        <end position="103"/>
    </location>
</feature>
<evidence type="ECO:0000256" key="5">
    <source>
        <dbReference type="ARBA" id="ARBA00023163"/>
    </source>
</evidence>
<dbReference type="CDD" id="cd00167">
    <property type="entry name" value="SANT"/>
    <property type="match status" value="1"/>
</dbReference>
<evidence type="ECO:0000256" key="4">
    <source>
        <dbReference type="ARBA" id="ARBA00023125"/>
    </source>
</evidence>
<dbReference type="Pfam" id="PF00249">
    <property type="entry name" value="Myb_DNA-binding"/>
    <property type="match status" value="1"/>
</dbReference>
<dbReference type="InterPro" id="IPR009057">
    <property type="entry name" value="Homeodomain-like_sf"/>
</dbReference>
<dbReference type="GO" id="GO:0005634">
    <property type="term" value="C:nucleus"/>
    <property type="evidence" value="ECO:0007669"/>
    <property type="project" value="UniProtKB-SubCell"/>
</dbReference>
<dbReference type="PROSITE" id="PS51294">
    <property type="entry name" value="HTH_MYB"/>
    <property type="match status" value="2"/>
</dbReference>
<dbReference type="InterPro" id="IPR015495">
    <property type="entry name" value="Myb_TF_plants"/>
</dbReference>
<dbReference type="Gene3D" id="1.10.10.60">
    <property type="entry name" value="Homeodomain-like"/>
    <property type="match status" value="2"/>
</dbReference>
<evidence type="ECO:0000313" key="9">
    <source>
        <dbReference type="EMBL" id="KAJ4975033.1"/>
    </source>
</evidence>
<comment type="caution">
    <text evidence="9">The sequence shown here is derived from an EMBL/GenBank/DDBJ whole genome shotgun (WGS) entry which is preliminary data.</text>
</comment>
<dbReference type="InterPro" id="IPR001005">
    <property type="entry name" value="SANT/Myb"/>
</dbReference>
<dbReference type="AlphaFoldDB" id="A0A9Q0KQJ4"/>
<dbReference type="GO" id="GO:0003677">
    <property type="term" value="F:DNA binding"/>
    <property type="evidence" value="ECO:0007669"/>
    <property type="project" value="UniProtKB-KW"/>
</dbReference>
<dbReference type="PANTHER" id="PTHR47994">
    <property type="entry name" value="F14D16.11-RELATED"/>
    <property type="match status" value="1"/>
</dbReference>
<evidence type="ECO:0000256" key="3">
    <source>
        <dbReference type="ARBA" id="ARBA00023015"/>
    </source>
</evidence>
<evidence type="ECO:0000256" key="6">
    <source>
        <dbReference type="ARBA" id="ARBA00023242"/>
    </source>
</evidence>
<evidence type="ECO:0000256" key="1">
    <source>
        <dbReference type="ARBA" id="ARBA00004123"/>
    </source>
</evidence>
<sequence>MGKPSCCDKPNVKRGFWTAEEDAEILAYVSMYGTGNWTSGPKKAGLKQCRKGCRLRWTDYLRPDLKHDTHTSRRKRPLIAAQLPGRTDNDIKNFWNTNLRKKLHEMGINPVTHKPFSEILTDYGKIGGLRKPETKWVQEATKYSKQEIIEPIFYSEGSSSSSSSFSTAIQTTQSPPFSWGEFLIEDGSLPSDLQQQCFQGSSSLTQVHDEMLQSQLTGESNKNFIVVGGVMDYGALNIGQSIPGTVGEEATNIFGDSVI</sequence>
<dbReference type="Proteomes" id="UP001141806">
    <property type="component" value="Unassembled WGS sequence"/>
</dbReference>
<keyword evidence="10" id="KW-1185">Reference proteome</keyword>
<keyword evidence="5" id="KW-0804">Transcription</keyword>
<evidence type="ECO:0000313" key="10">
    <source>
        <dbReference type="Proteomes" id="UP001141806"/>
    </source>
</evidence>
<evidence type="ECO:0000256" key="2">
    <source>
        <dbReference type="ARBA" id="ARBA00022737"/>
    </source>
</evidence>
<dbReference type="SMART" id="SM00717">
    <property type="entry name" value="SANT"/>
    <property type="match status" value="1"/>
</dbReference>
<dbReference type="FunFam" id="1.10.10.60:FF:000015">
    <property type="entry name" value="Transcription factor RAX3"/>
    <property type="match status" value="1"/>
</dbReference>
<feature type="domain" description="HTH myb-type" evidence="8">
    <location>
        <begin position="9"/>
        <end position="65"/>
    </location>
</feature>